<protein>
    <submittedName>
        <fullName evidence="3">CPBP family intramembrane glutamic endopeptidase</fullName>
        <ecNumber evidence="3">3.4.-.-</ecNumber>
    </submittedName>
    <submittedName>
        <fullName evidence="4">CPBP family intramembrane metalloprotease</fullName>
    </submittedName>
</protein>
<keyword evidence="1" id="KW-0472">Membrane</keyword>
<keyword evidence="4" id="KW-0645">Protease</keyword>
<evidence type="ECO:0000313" key="7">
    <source>
        <dbReference type="Proteomes" id="UP000316594"/>
    </source>
</evidence>
<dbReference type="AlphaFoldDB" id="A0A2A1KCD8"/>
<dbReference type="PANTHER" id="PTHR36435">
    <property type="entry name" value="SLR1288 PROTEIN"/>
    <property type="match status" value="1"/>
</dbReference>
<reference evidence="4 6" key="1">
    <citation type="submission" date="2017-11" db="EMBL/GenBank/DDBJ databases">
        <authorList>
            <person name="Founou R.C."/>
            <person name="Founou L."/>
            <person name="Allam M."/>
            <person name="Ismail A."/>
            <person name="Essack S.Y."/>
        </authorList>
    </citation>
    <scope>NUCLEOTIDE SEQUENCE [LARGE SCALE GENOMIC DNA]</scope>
    <source>
        <strain evidence="4 6">G811N2B1</strain>
    </source>
</reference>
<evidence type="ECO:0000259" key="2">
    <source>
        <dbReference type="Pfam" id="PF02517"/>
    </source>
</evidence>
<dbReference type="GO" id="GO:0008237">
    <property type="term" value="F:metallopeptidase activity"/>
    <property type="evidence" value="ECO:0007669"/>
    <property type="project" value="UniProtKB-KW"/>
</dbReference>
<accession>A0A2A1KCD8</accession>
<dbReference type="Proteomes" id="UP000316594">
    <property type="component" value="Unassembled WGS sequence"/>
</dbReference>
<dbReference type="RefSeq" id="WP_016930767.1">
    <property type="nucleotide sequence ID" value="NZ_BKAY01000007.1"/>
</dbReference>
<feature type="transmembrane region" description="Helical" evidence="1">
    <location>
        <begin position="31"/>
        <end position="60"/>
    </location>
</feature>
<feature type="transmembrane region" description="Helical" evidence="1">
    <location>
        <begin position="244"/>
        <end position="265"/>
    </location>
</feature>
<proteinExistence type="predicted"/>
<evidence type="ECO:0000313" key="6">
    <source>
        <dbReference type="Proteomes" id="UP000238153"/>
    </source>
</evidence>
<evidence type="ECO:0000313" key="5">
    <source>
        <dbReference type="EMBL" id="TRL76603.1"/>
    </source>
</evidence>
<keyword evidence="1" id="KW-1133">Transmembrane helix</keyword>
<dbReference type="EMBL" id="PGWX01000357">
    <property type="protein sequence ID" value="PPJ73095.1"/>
    <property type="molecule type" value="Genomic_DNA"/>
</dbReference>
<gene>
    <name evidence="4" type="ORF">CV019_09860</name>
    <name evidence="5" type="ORF">FNL11_09490</name>
    <name evidence="3" type="ORF">RO950_01105</name>
</gene>
<name>A0A2A1KCD8_STAHA</name>
<keyword evidence="3" id="KW-0378">Hydrolase</keyword>
<dbReference type="PANTHER" id="PTHR36435:SF1">
    <property type="entry name" value="CAAX AMINO TERMINAL PROTEASE FAMILY PROTEIN"/>
    <property type="match status" value="1"/>
</dbReference>
<dbReference type="KEGG" id="shh:ShL2_00494"/>
<dbReference type="GeneID" id="93779991"/>
<dbReference type="GO" id="GO:0004175">
    <property type="term" value="F:endopeptidase activity"/>
    <property type="evidence" value="ECO:0007669"/>
    <property type="project" value="UniProtKB-ARBA"/>
</dbReference>
<dbReference type="InterPro" id="IPR052710">
    <property type="entry name" value="CAAX_protease"/>
</dbReference>
<reference evidence="5 7" key="2">
    <citation type="submission" date="2019-07" db="EMBL/GenBank/DDBJ databases">
        <title>Genome Sequencing and Assembly of Staphylococcus haemolyticus SDA2.</title>
        <authorList>
            <person name="Emmons C.B."/>
            <person name="Park C."/>
            <person name="Sevigny J.L."/>
            <person name="Andam C."/>
        </authorList>
    </citation>
    <scope>NUCLEOTIDE SEQUENCE [LARGE SCALE GENOMIC DNA]</scope>
    <source>
        <strain evidence="5 7">SDA2</strain>
    </source>
</reference>
<dbReference type="Proteomes" id="UP000238153">
    <property type="component" value="Unassembled WGS sequence"/>
</dbReference>
<reference evidence="3 8" key="3">
    <citation type="submission" date="2023-08" db="EMBL/GenBank/DDBJ databases">
        <title>Genomic surveillance of Staphylococcus haemolyticus neonatal outbreak in southern France.</title>
        <authorList>
            <person name="Magnan C."/>
            <person name="Morsli M."/>
            <person name="Thiery B."/>
            <person name="Salipante F."/>
            <person name="Attar J."/>
            <person name="Massimo D.M."/>
            <person name="Ory J."/>
            <person name="Pantel A."/>
            <person name="Lavigne J.-P."/>
        </authorList>
    </citation>
    <scope>NUCLEOTIDE SEQUENCE [LARGE SCALE GENOMIC DNA]</scope>
    <source>
        <strain evidence="3 8">NSH026</strain>
    </source>
</reference>
<comment type="caution">
    <text evidence="4">The sequence shown here is derived from an EMBL/GenBank/DDBJ whole genome shotgun (WGS) entry which is preliminary data.</text>
</comment>
<dbReference type="Proteomes" id="UP001269271">
    <property type="component" value="Unassembled WGS sequence"/>
</dbReference>
<organism evidence="4 6">
    <name type="scientific">Staphylococcus haemolyticus</name>
    <dbReference type="NCBI Taxonomy" id="1283"/>
    <lineage>
        <taxon>Bacteria</taxon>
        <taxon>Bacillati</taxon>
        <taxon>Bacillota</taxon>
        <taxon>Bacilli</taxon>
        <taxon>Bacillales</taxon>
        <taxon>Staphylococcaceae</taxon>
        <taxon>Staphylococcus</taxon>
    </lineage>
</organism>
<dbReference type="STRING" id="1283.ShL2_00494"/>
<evidence type="ECO:0000313" key="3">
    <source>
        <dbReference type="EMBL" id="MDT4285619.1"/>
    </source>
</evidence>
<evidence type="ECO:0000313" key="8">
    <source>
        <dbReference type="Proteomes" id="UP001269271"/>
    </source>
</evidence>
<evidence type="ECO:0000313" key="4">
    <source>
        <dbReference type="EMBL" id="PPJ73095.1"/>
    </source>
</evidence>
<dbReference type="GO" id="GO:0006508">
    <property type="term" value="P:proteolysis"/>
    <property type="evidence" value="ECO:0007669"/>
    <property type="project" value="UniProtKB-KW"/>
</dbReference>
<keyword evidence="8" id="KW-1185">Reference proteome</keyword>
<dbReference type="EC" id="3.4.-.-" evidence="3"/>
<feature type="transmembrane region" description="Helical" evidence="1">
    <location>
        <begin position="194"/>
        <end position="215"/>
    </location>
</feature>
<keyword evidence="1" id="KW-0812">Transmembrane</keyword>
<dbReference type="EMBL" id="VJMP01000008">
    <property type="protein sequence ID" value="TRL76603.1"/>
    <property type="molecule type" value="Genomic_DNA"/>
</dbReference>
<keyword evidence="4" id="KW-0482">Metalloprotease</keyword>
<feature type="transmembrane region" description="Helical" evidence="1">
    <location>
        <begin position="72"/>
        <end position="93"/>
    </location>
</feature>
<feature type="transmembrane region" description="Helical" evidence="1">
    <location>
        <begin position="161"/>
        <end position="182"/>
    </location>
</feature>
<dbReference type="Pfam" id="PF02517">
    <property type="entry name" value="Rce1-like"/>
    <property type="match status" value="1"/>
</dbReference>
<feature type="transmembrane region" description="Helical" evidence="1">
    <location>
        <begin position="114"/>
        <end position="131"/>
    </location>
</feature>
<dbReference type="EMBL" id="JAVSOO010000002">
    <property type="protein sequence ID" value="MDT4285619.1"/>
    <property type="molecule type" value="Genomic_DNA"/>
</dbReference>
<dbReference type="GO" id="GO:0080120">
    <property type="term" value="P:CAAX-box protein maturation"/>
    <property type="evidence" value="ECO:0007669"/>
    <property type="project" value="UniProtKB-ARBA"/>
</dbReference>
<feature type="domain" description="CAAX prenyl protease 2/Lysostaphin resistance protein A-like" evidence="2">
    <location>
        <begin position="163"/>
        <end position="255"/>
    </location>
</feature>
<feature type="transmembrane region" description="Helical" evidence="1">
    <location>
        <begin position="221"/>
        <end position="237"/>
    </location>
</feature>
<dbReference type="InterPro" id="IPR003675">
    <property type="entry name" value="Rce1/LyrA-like_dom"/>
</dbReference>
<sequence length="266" mass="30773">MTNEYEHSQETSKHSQLNNEFASKRIVKRDFWLIPGYLIINIVLPLILTIVVMITIVAITGQTSQDPFIKQLMGINQIFVLLGQCLLLLLFYLMHRKSLIPLAIQRFKDLKKHIILIIVVLIAMYLAQFLYGNLIELLPEKYQFNNTENNKQIEELFKTRWIWPILFLDIVIVTPIVEELLFRHLIIHELGKKLTYGAMYVVSVLIFAGLHVLSASSPFEVGPYLIMAIGFVVAYHYSGRNLAITITLHMINNLISYFSIIISIIW</sequence>
<evidence type="ECO:0000256" key="1">
    <source>
        <dbReference type="SAM" id="Phobius"/>
    </source>
</evidence>